<dbReference type="HAMAP" id="MF_00055">
    <property type="entry name" value="MEMO1"/>
    <property type="match status" value="1"/>
</dbReference>
<dbReference type="InterPro" id="IPR047934">
    <property type="entry name" value="BTBD7_BTB_POZ_first"/>
</dbReference>
<dbReference type="PROSITE" id="PS50097">
    <property type="entry name" value="BTB"/>
    <property type="match status" value="2"/>
</dbReference>
<dbReference type="Pfam" id="PF01875">
    <property type="entry name" value="Memo"/>
    <property type="match status" value="1"/>
</dbReference>
<organism evidence="2 3">
    <name type="scientific">Parthenolecanium corni</name>
    <dbReference type="NCBI Taxonomy" id="536013"/>
    <lineage>
        <taxon>Eukaryota</taxon>
        <taxon>Metazoa</taxon>
        <taxon>Ecdysozoa</taxon>
        <taxon>Arthropoda</taxon>
        <taxon>Hexapoda</taxon>
        <taxon>Insecta</taxon>
        <taxon>Pterygota</taxon>
        <taxon>Neoptera</taxon>
        <taxon>Paraneoptera</taxon>
        <taxon>Hemiptera</taxon>
        <taxon>Sternorrhyncha</taxon>
        <taxon>Coccoidea</taxon>
        <taxon>Coccidae</taxon>
        <taxon>Parthenolecanium</taxon>
    </lineage>
</organism>
<dbReference type="Gene3D" id="3.40.830.10">
    <property type="entry name" value="LigB-like"/>
    <property type="match status" value="1"/>
</dbReference>
<dbReference type="Gene3D" id="1.25.40.420">
    <property type="match status" value="1"/>
</dbReference>
<dbReference type="CDD" id="cd07361">
    <property type="entry name" value="MEMO_like"/>
    <property type="match status" value="1"/>
</dbReference>
<comment type="caution">
    <text evidence="2">The sequence shown here is derived from an EMBL/GenBank/DDBJ whole genome shotgun (WGS) entry which is preliminary data.</text>
</comment>
<dbReference type="GO" id="GO:0061138">
    <property type="term" value="P:morphogenesis of a branching epithelium"/>
    <property type="evidence" value="ECO:0007669"/>
    <property type="project" value="InterPro"/>
</dbReference>
<evidence type="ECO:0000313" key="2">
    <source>
        <dbReference type="EMBL" id="KAK7588133.1"/>
    </source>
</evidence>
<dbReference type="InterPro" id="IPR047935">
    <property type="entry name" value="BTBD7_BTB_POZ_second"/>
</dbReference>
<feature type="domain" description="BTB" evidence="1">
    <location>
        <begin position="118"/>
        <end position="187"/>
    </location>
</feature>
<name>A0AAN9TGS5_9HEMI</name>
<dbReference type="SMART" id="SM00875">
    <property type="entry name" value="BACK"/>
    <property type="match status" value="1"/>
</dbReference>
<accession>A0AAN9TGS5</accession>
<dbReference type="NCBIfam" id="TIGR04336">
    <property type="entry name" value="AmmeMemoSam_B"/>
    <property type="match status" value="1"/>
</dbReference>
<feature type="domain" description="BTB" evidence="1">
    <location>
        <begin position="222"/>
        <end position="320"/>
    </location>
</feature>
<dbReference type="PANTHER" id="PTHR16064">
    <property type="entry name" value="BTB POZ DOMAIN CONTAINING 7"/>
    <property type="match status" value="1"/>
</dbReference>
<evidence type="ECO:0000313" key="3">
    <source>
        <dbReference type="Proteomes" id="UP001367676"/>
    </source>
</evidence>
<dbReference type="InterPro" id="IPR011333">
    <property type="entry name" value="SKP1/BTB/POZ_sf"/>
</dbReference>
<dbReference type="Gene3D" id="3.30.710.10">
    <property type="entry name" value="Potassium Channel Kv1.1, Chain A"/>
    <property type="match status" value="2"/>
</dbReference>
<dbReference type="InterPro" id="IPR002737">
    <property type="entry name" value="MEMO1_fam"/>
</dbReference>
<dbReference type="PANTHER" id="PTHR16064:SF3">
    <property type="entry name" value="BTB_POZ DOMAIN-CONTAINING PROTEIN 7"/>
    <property type="match status" value="1"/>
</dbReference>
<dbReference type="CDD" id="cd18284">
    <property type="entry name" value="BTB2_POZ_BTBD7"/>
    <property type="match status" value="1"/>
</dbReference>
<sequence>MGASLSNEIAINAENVPFSDQISMQGVVRERRKLKMAGFTTLRRKFIRKRRCSKSCDHGRVIREFVSNWTPAETRSLLEEYEALATLKDLTIQAELARPPAATYKQDLSTLYDFKYCTDVDLIFRGACFPVHRAILSARCSYFRELLANYPSYDAQICVDLDTPSIDVEMFSALLRYLYTGDIGPKDGDVDLALLRRLGDELGTPNHFEQDLRYLLDTGDYADTVLVFSSENMVDFRRLSNNSEFGFRPKLELNCHKAILSARSPFFRNLIQRRSRSGEEHTERVLHIQSRIMLDDSVIPKRYAKVLLHAIYLDTVDLSLILRGSGCTSSAGSLGEVEALTNTGRSRPTPLEEVMELYQIGRFLELEIVTQGCEDLILEWLTLETLPAVLRWGGQPHGSAWVYRQAKQFLCEEFSQLINSPVLAQIDKEHLIDCLHSDFLQASELEVLQAVLNWAESKLIKSMEDREPIVMNQTPYSVNRKNGRKRDVSDVEMREILSDVLPYVRMDHVIPPNHEILNQAIRRGLVSAPPSHMIGGDQHYSRVYAWIRSQMGLFVRPRLFMPYYEEIKTIVEEQMAHSADLLKVRRVHYIPDIANTLYADSKLRTAYSSQSSINEMLSYSSSVPVPDNATMNAMIKREQKLKSAPSCHRAMCLSRSSRREINRQIRLRVVREFNLPDSVADLLENACTKCYCGNTISDEENSTNDLPMSQTSIESYPASSTQHVMTFPRSTFQRRSKRLPAVVPEGTSYLNDVGSSSCSESQLSDMMPDVAMATANMSLAQLSLTSNGSLSRVRARPAELELDLGDGAVASFRRSRRELNRQLDHWLSSAVLSHGPARAIIAPQRIFILGPSHHVRLSGCALSTATKYRTPLYDLNVDTQVYAELESSGPFEKMNISVDEDEHSIEMHLPFVAKVMEQYKDSFTIVPVLVGSLNPEKEAMYGRIFAKYLADSANLFIISSDFCHWGQRFRYTFYEPSWGDIYQSIQTLDRTAMDTIETLNPPAFTEYLRKYSNTICGRHPIGILIQAAHHLQKMASVKTKMSLKFLKYAQSSKCLNMSDSSVSYAAAALVFE</sequence>
<proteinExistence type="inferred from homology"/>
<dbReference type="InterPro" id="IPR011705">
    <property type="entry name" value="BACK"/>
</dbReference>
<dbReference type="AlphaFoldDB" id="A0AAN9TGS5"/>
<dbReference type="SMART" id="SM00225">
    <property type="entry name" value="BTB"/>
    <property type="match status" value="2"/>
</dbReference>
<gene>
    <name evidence="2" type="ORF">V9T40_005378</name>
</gene>
<dbReference type="Pfam" id="PF07707">
    <property type="entry name" value="BACK"/>
    <property type="match status" value="1"/>
</dbReference>
<evidence type="ECO:0000259" key="1">
    <source>
        <dbReference type="PROSITE" id="PS50097"/>
    </source>
</evidence>
<keyword evidence="3" id="KW-1185">Reference proteome</keyword>
<reference evidence="2 3" key="1">
    <citation type="submission" date="2024-03" db="EMBL/GenBank/DDBJ databases">
        <title>Adaptation during the transition from Ophiocordyceps entomopathogen to insect associate is accompanied by gene loss and intensified selection.</title>
        <authorList>
            <person name="Ward C.M."/>
            <person name="Onetto C.A."/>
            <person name="Borneman A.R."/>
        </authorList>
    </citation>
    <scope>NUCLEOTIDE SEQUENCE [LARGE SCALE GENOMIC DNA]</scope>
    <source>
        <strain evidence="2">AWRI1</strain>
        <tissue evidence="2">Single Adult Female</tissue>
    </source>
</reference>
<dbReference type="InterPro" id="IPR042345">
    <property type="entry name" value="Btbd7"/>
</dbReference>
<dbReference type="EMBL" id="JBBCAQ010000023">
    <property type="protein sequence ID" value="KAK7588133.1"/>
    <property type="molecule type" value="Genomic_DNA"/>
</dbReference>
<protein>
    <recommendedName>
        <fullName evidence="1">BTB domain-containing protein</fullName>
    </recommendedName>
</protein>
<dbReference type="InterPro" id="IPR000210">
    <property type="entry name" value="BTB/POZ_dom"/>
</dbReference>
<dbReference type="Proteomes" id="UP001367676">
    <property type="component" value="Unassembled WGS sequence"/>
</dbReference>
<dbReference type="CDD" id="cd18283">
    <property type="entry name" value="BTB1_POZ_BTBD7"/>
    <property type="match status" value="1"/>
</dbReference>
<dbReference type="SUPFAM" id="SSF54695">
    <property type="entry name" value="POZ domain"/>
    <property type="match status" value="2"/>
</dbReference>
<dbReference type="Pfam" id="PF00651">
    <property type="entry name" value="BTB"/>
    <property type="match status" value="2"/>
</dbReference>